<keyword evidence="2" id="KW-1185">Reference proteome</keyword>
<comment type="caution">
    <text evidence="1">The sequence shown here is derived from an EMBL/GenBank/DDBJ whole genome shotgun (WGS) entry which is preliminary data.</text>
</comment>
<evidence type="ECO:0000313" key="2">
    <source>
        <dbReference type="Proteomes" id="UP001367508"/>
    </source>
</evidence>
<dbReference type="EMBL" id="JAYMYQ010000004">
    <property type="protein sequence ID" value="KAK7337722.1"/>
    <property type="molecule type" value="Genomic_DNA"/>
</dbReference>
<proteinExistence type="predicted"/>
<evidence type="ECO:0000313" key="1">
    <source>
        <dbReference type="EMBL" id="KAK7337722.1"/>
    </source>
</evidence>
<accession>A0AAN9LKK7</accession>
<sequence>MIQREPPRGTPSCFCSDVWLDNFNSSLIQMHEKSQNGKKILKLTEPCGKLDSLHESHASLGRVNLILLFHWVEEKWHLWQNKGEWEEFGKG</sequence>
<reference evidence="1 2" key="1">
    <citation type="submission" date="2024-01" db="EMBL/GenBank/DDBJ databases">
        <title>The genomes of 5 underutilized Papilionoideae crops provide insights into root nodulation and disease resistanc.</title>
        <authorList>
            <person name="Jiang F."/>
        </authorList>
    </citation>
    <scope>NUCLEOTIDE SEQUENCE [LARGE SCALE GENOMIC DNA]</scope>
    <source>
        <strain evidence="1">LVBAO_FW01</strain>
        <tissue evidence="1">Leaves</tissue>
    </source>
</reference>
<name>A0AAN9LKK7_CANGL</name>
<organism evidence="1 2">
    <name type="scientific">Canavalia gladiata</name>
    <name type="common">Sword bean</name>
    <name type="synonym">Dolichos gladiatus</name>
    <dbReference type="NCBI Taxonomy" id="3824"/>
    <lineage>
        <taxon>Eukaryota</taxon>
        <taxon>Viridiplantae</taxon>
        <taxon>Streptophyta</taxon>
        <taxon>Embryophyta</taxon>
        <taxon>Tracheophyta</taxon>
        <taxon>Spermatophyta</taxon>
        <taxon>Magnoliopsida</taxon>
        <taxon>eudicotyledons</taxon>
        <taxon>Gunneridae</taxon>
        <taxon>Pentapetalae</taxon>
        <taxon>rosids</taxon>
        <taxon>fabids</taxon>
        <taxon>Fabales</taxon>
        <taxon>Fabaceae</taxon>
        <taxon>Papilionoideae</taxon>
        <taxon>50 kb inversion clade</taxon>
        <taxon>NPAAA clade</taxon>
        <taxon>indigoferoid/millettioid clade</taxon>
        <taxon>Phaseoleae</taxon>
        <taxon>Canavalia</taxon>
    </lineage>
</organism>
<gene>
    <name evidence="1" type="ORF">VNO77_18308</name>
</gene>
<protein>
    <submittedName>
        <fullName evidence="1">Uncharacterized protein</fullName>
    </submittedName>
</protein>
<dbReference type="Proteomes" id="UP001367508">
    <property type="component" value="Unassembled WGS sequence"/>
</dbReference>
<dbReference type="AlphaFoldDB" id="A0AAN9LKK7"/>